<dbReference type="RefSeq" id="WP_101249554.1">
    <property type="nucleotide sequence ID" value="NZ_PIUM01000004.1"/>
</dbReference>
<dbReference type="Pfam" id="PF10087">
    <property type="entry name" value="DUF2325"/>
    <property type="match status" value="1"/>
</dbReference>
<sequence length="126" mass="13903">MSEIGKDARESIGDGICPRFDLCGRCILVVGGRHQHVSHLRRMVEEFNGCFVHHDGGTEQSMSKLANLFGRADAVLFPVKCISHAAQSKVKTLCRRYDKPFVPLRKSGMEAYIEALESLADGRLAG</sequence>
<dbReference type="EMBL" id="PIUM01000004">
    <property type="protein sequence ID" value="PKU25499.1"/>
    <property type="molecule type" value="Genomic_DNA"/>
</dbReference>
<organism evidence="2 3">
    <name type="scientific">Telmatospirillum siberiense</name>
    <dbReference type="NCBI Taxonomy" id="382514"/>
    <lineage>
        <taxon>Bacteria</taxon>
        <taxon>Pseudomonadati</taxon>
        <taxon>Pseudomonadota</taxon>
        <taxon>Alphaproteobacteria</taxon>
        <taxon>Rhodospirillales</taxon>
        <taxon>Rhodospirillaceae</taxon>
        <taxon>Telmatospirillum</taxon>
    </lineage>
</organism>
<dbReference type="AlphaFoldDB" id="A0A2N3PYM7"/>
<evidence type="ECO:0000256" key="1">
    <source>
        <dbReference type="ARBA" id="ARBA00007189"/>
    </source>
</evidence>
<dbReference type="OrthoDB" id="7829313at2"/>
<keyword evidence="3" id="KW-1185">Reference proteome</keyword>
<gene>
    <name evidence="2" type="ORF">CWS72_05380</name>
</gene>
<comment type="caution">
    <text evidence="2">The sequence shown here is derived from an EMBL/GenBank/DDBJ whole genome shotgun (WGS) entry which is preliminary data.</text>
</comment>
<evidence type="ECO:0000313" key="2">
    <source>
        <dbReference type="EMBL" id="PKU25499.1"/>
    </source>
</evidence>
<protein>
    <submittedName>
        <fullName evidence="2">DUF2325 domain-containing protein</fullName>
    </submittedName>
</protein>
<dbReference type="InterPro" id="IPR016772">
    <property type="entry name" value="UCP020408"/>
</dbReference>
<name>A0A2N3PYM7_9PROT</name>
<evidence type="ECO:0000313" key="3">
    <source>
        <dbReference type="Proteomes" id="UP000233293"/>
    </source>
</evidence>
<accession>A0A2N3PYM7</accession>
<proteinExistence type="inferred from homology"/>
<dbReference type="Proteomes" id="UP000233293">
    <property type="component" value="Unassembled WGS sequence"/>
</dbReference>
<reference evidence="3" key="1">
    <citation type="submission" date="2017-12" db="EMBL/GenBank/DDBJ databases">
        <title>Draft genome sequence of Telmatospirillum siberiense 26-4b1T, an acidotolerant peatland alphaproteobacterium potentially involved in sulfur cycling.</title>
        <authorList>
            <person name="Hausmann B."/>
            <person name="Pjevac P."/>
            <person name="Schreck K."/>
            <person name="Herbold C.W."/>
            <person name="Daims H."/>
            <person name="Wagner M."/>
            <person name="Pester M."/>
            <person name="Loy A."/>
        </authorList>
    </citation>
    <scope>NUCLEOTIDE SEQUENCE [LARGE SCALE GENOMIC DNA]</scope>
    <source>
        <strain evidence="3">26-4b1</strain>
    </source>
</reference>
<comment type="similarity">
    <text evidence="1">Belongs to the UPF0751 family.</text>
</comment>